<name>A0A024S7F8_HYPJR</name>
<keyword evidence="1 3" id="KW-0378">Hydrolase</keyword>
<dbReference type="KEGG" id="trr:M419DRAFT_83507"/>
<dbReference type="OrthoDB" id="412018at2759"/>
<dbReference type="SUPFAM" id="SSF56317">
    <property type="entry name" value="Carbon-nitrogen hydrolase"/>
    <property type="match status" value="1"/>
</dbReference>
<evidence type="ECO:0000256" key="1">
    <source>
        <dbReference type="ARBA" id="ARBA00022801"/>
    </source>
</evidence>
<evidence type="ECO:0000313" key="4">
    <source>
        <dbReference type="Proteomes" id="UP000024376"/>
    </source>
</evidence>
<dbReference type="GO" id="GO:0016811">
    <property type="term" value="F:hydrolase activity, acting on carbon-nitrogen (but not peptide) bonds, in linear amides"/>
    <property type="evidence" value="ECO:0007669"/>
    <property type="project" value="TreeGrafter"/>
</dbReference>
<dbReference type="CDD" id="cd07197">
    <property type="entry name" value="nitrilase"/>
    <property type="match status" value="1"/>
</dbReference>
<dbReference type="PANTHER" id="PTHR43674:SF16">
    <property type="entry name" value="CARBON-NITROGEN FAMILY, PUTATIVE (AFU_ORTHOLOGUE AFUA_5G02350)-RELATED"/>
    <property type="match status" value="1"/>
</dbReference>
<dbReference type="Pfam" id="PF00795">
    <property type="entry name" value="CN_hydrolase"/>
    <property type="match status" value="1"/>
</dbReference>
<protein>
    <submittedName>
        <fullName evidence="3">Carbon-nitrogen hydrolase</fullName>
    </submittedName>
</protein>
<reference evidence="4" key="1">
    <citation type="journal article" date="2013" name="Ind. Biotechnol.">
        <title>Comparative genomics analysis of Trichoderma reesei strains.</title>
        <authorList>
            <person name="Koike H."/>
            <person name="Aerts A."/>
            <person name="LaButti K."/>
            <person name="Grigoriev I.V."/>
            <person name="Baker S.E."/>
        </authorList>
    </citation>
    <scope>NUCLEOTIDE SEQUENCE [LARGE SCALE GENOMIC DNA]</scope>
    <source>
        <strain evidence="4">ATCC 56765 / BCRC 32924 / NRRL 11460 / Rut C-30</strain>
    </source>
</reference>
<dbReference type="InterPro" id="IPR036526">
    <property type="entry name" value="C-N_Hydrolase_sf"/>
</dbReference>
<dbReference type="InterPro" id="IPR050345">
    <property type="entry name" value="Aliph_Amidase/BUP"/>
</dbReference>
<dbReference type="AlphaFoldDB" id="A0A024S7F8"/>
<dbReference type="PANTHER" id="PTHR43674">
    <property type="entry name" value="NITRILASE C965.09-RELATED"/>
    <property type="match status" value="1"/>
</dbReference>
<dbReference type="InterPro" id="IPR003010">
    <property type="entry name" value="C-N_Hydrolase"/>
</dbReference>
<accession>A0A024S7F8</accession>
<proteinExistence type="predicted"/>
<dbReference type="HOGENOM" id="CLU_030130_2_0_1"/>
<evidence type="ECO:0000313" key="3">
    <source>
        <dbReference type="EMBL" id="ETS00396.1"/>
    </source>
</evidence>
<sequence>MASNLKIALIQLYSKPLDIAGNFARAESYIRKAASQGAHLAVLPEYHLSSWKPESKILLAAAKESAPYLARYQALAKELGIAIAPGTILEPIAAAEDDESGHDAASGATTEKTEGIANAAYFIGPDGALLGRYQKKNLWHPERAHLTADGLTPHRAFDTPWGRMGLIICWDLAFPEACRALVADGARFVICPTFWLNSDGGDIGAEVNPECERLFLENVAVARAFENTCGFVFCNTGAPLGSGTSGKDEEGTEFIGLTQVAMPLQGALGKLGVEEAMSVVDVDGKVLDIAEEVYKVRADIATEGWHYAHTLCKRE</sequence>
<organism evidence="3 4">
    <name type="scientific">Hypocrea jecorina (strain ATCC 56765 / BCRC 32924 / NRRL 11460 / Rut C-30)</name>
    <name type="common">Trichoderma reesei</name>
    <dbReference type="NCBI Taxonomy" id="1344414"/>
    <lineage>
        <taxon>Eukaryota</taxon>
        <taxon>Fungi</taxon>
        <taxon>Dikarya</taxon>
        <taxon>Ascomycota</taxon>
        <taxon>Pezizomycotina</taxon>
        <taxon>Sordariomycetes</taxon>
        <taxon>Hypocreomycetidae</taxon>
        <taxon>Hypocreales</taxon>
        <taxon>Hypocreaceae</taxon>
        <taxon>Trichoderma</taxon>
    </lineage>
</organism>
<gene>
    <name evidence="3" type="ORF">M419DRAFT_83507</name>
</gene>
<feature type="domain" description="CN hydrolase" evidence="2">
    <location>
        <begin position="5"/>
        <end position="284"/>
    </location>
</feature>
<dbReference type="EMBL" id="KI911152">
    <property type="protein sequence ID" value="ETS00396.1"/>
    <property type="molecule type" value="Genomic_DNA"/>
</dbReference>
<dbReference type="Proteomes" id="UP000024376">
    <property type="component" value="Unassembled WGS sequence"/>
</dbReference>
<dbReference type="PROSITE" id="PS50263">
    <property type="entry name" value="CN_HYDROLASE"/>
    <property type="match status" value="1"/>
</dbReference>
<dbReference type="Gene3D" id="3.60.110.10">
    <property type="entry name" value="Carbon-nitrogen hydrolase"/>
    <property type="match status" value="1"/>
</dbReference>
<evidence type="ECO:0000259" key="2">
    <source>
        <dbReference type="PROSITE" id="PS50263"/>
    </source>
</evidence>